<keyword evidence="6" id="KW-0963">Cytoplasm</keyword>
<comment type="caution">
    <text evidence="7">The sequence shown here is derived from an EMBL/GenBank/DDBJ whole genome shotgun (WGS) entry which is preliminary data.</text>
</comment>
<evidence type="ECO:0000256" key="4">
    <source>
        <dbReference type="ARBA" id="ARBA00023295"/>
    </source>
</evidence>
<keyword evidence="8" id="KW-1185">Reference proteome</keyword>
<sequence length="168" mass="19064">MSLKIYFCGSIRAGRDDMGLYAKIIDHLKKYGKVLTEHVGKPDVEKSDDTINQDKFIHDRDMKWLNEADAGLVGAPDKLIHDSSIGWLDQADVLIAEVTKPSLGVGYEIGRAVAMNKPCLFLFRPESEYKLSAMISGVHDGERFKLKNYSEPEVYKIVDDYFETFKIQ</sequence>
<name>A0AAD9KDE2_9ANNE</name>
<evidence type="ECO:0000256" key="5">
    <source>
        <dbReference type="ARBA" id="ARBA00047460"/>
    </source>
</evidence>
<evidence type="ECO:0000256" key="1">
    <source>
        <dbReference type="ARBA" id="ARBA00011407"/>
    </source>
</evidence>
<accession>A0AAD9KDE2</accession>
<reference evidence="7" key="1">
    <citation type="journal article" date="2023" name="Mol. Biol. Evol.">
        <title>Third-Generation Sequencing Reveals the Adaptive Role of the Epigenome in Three Deep-Sea Polychaetes.</title>
        <authorList>
            <person name="Perez M."/>
            <person name="Aroh O."/>
            <person name="Sun Y."/>
            <person name="Lan Y."/>
            <person name="Juniper S.K."/>
            <person name="Young C.R."/>
            <person name="Angers B."/>
            <person name="Qian P.Y."/>
        </authorList>
    </citation>
    <scope>NUCLEOTIDE SEQUENCE</scope>
    <source>
        <strain evidence="7">P08H-3</strain>
    </source>
</reference>
<keyword evidence="6" id="KW-0539">Nucleus</keyword>
<dbReference type="GO" id="GO:0005634">
    <property type="term" value="C:nucleus"/>
    <property type="evidence" value="ECO:0007669"/>
    <property type="project" value="UniProtKB-SubCell"/>
</dbReference>
<dbReference type="Gene3D" id="3.40.50.450">
    <property type="match status" value="2"/>
</dbReference>
<dbReference type="Proteomes" id="UP001208570">
    <property type="component" value="Unassembled WGS sequence"/>
</dbReference>
<dbReference type="InterPro" id="IPR028607">
    <property type="entry name" value="DNPH1"/>
</dbReference>
<comment type="catalytic activity">
    <reaction evidence="6">
        <text>a purine 2'-deoxyribonucleoside 5'-phosphate + H2O = a purine nucleobase + 2-deoxy-D-ribose 5-phosphate</text>
        <dbReference type="Rhea" id="RHEA:51132"/>
        <dbReference type="ChEBI" id="CHEBI:15377"/>
        <dbReference type="ChEBI" id="CHEBI:26386"/>
        <dbReference type="ChEBI" id="CHEBI:62877"/>
        <dbReference type="ChEBI" id="CHEBI:142198"/>
    </reaction>
</comment>
<evidence type="ECO:0000313" key="7">
    <source>
        <dbReference type="EMBL" id="KAK2169608.1"/>
    </source>
</evidence>
<dbReference type="GO" id="GO:0005737">
    <property type="term" value="C:cytoplasm"/>
    <property type="evidence" value="ECO:0007669"/>
    <property type="project" value="UniProtKB-SubCell"/>
</dbReference>
<proteinExistence type="inferred from homology"/>
<keyword evidence="2 6" id="KW-0378">Hydrolase</keyword>
<dbReference type="GO" id="GO:0009116">
    <property type="term" value="P:nucleoside metabolic process"/>
    <property type="evidence" value="ECO:0007669"/>
    <property type="project" value="UniProtKB-UniRule"/>
</dbReference>
<dbReference type="SUPFAM" id="SSF52309">
    <property type="entry name" value="N-(deoxy)ribosyltransferase-like"/>
    <property type="match status" value="1"/>
</dbReference>
<protein>
    <recommendedName>
        <fullName evidence="6">Putative 2'-deoxynucleoside 5'-phosphate N-hydrolase 1</fullName>
        <ecNumber evidence="6">3.2.2.-</ecNumber>
    </recommendedName>
</protein>
<dbReference type="InterPro" id="IPR051239">
    <property type="entry name" value="2'-dNMP_N-hydrolase"/>
</dbReference>
<gene>
    <name evidence="7" type="ORF">LSH36_8g01076</name>
</gene>
<dbReference type="GO" id="GO:0009159">
    <property type="term" value="P:deoxyribonucleoside monophosphate catabolic process"/>
    <property type="evidence" value="ECO:0007669"/>
    <property type="project" value="InterPro"/>
</dbReference>
<dbReference type="EMBL" id="JAODUP010000008">
    <property type="protein sequence ID" value="KAK2169608.1"/>
    <property type="molecule type" value="Genomic_DNA"/>
</dbReference>
<dbReference type="Pfam" id="PF05014">
    <property type="entry name" value="Nuc_deoxyrib_tr"/>
    <property type="match status" value="1"/>
</dbReference>
<dbReference type="InterPro" id="IPR007710">
    <property type="entry name" value="Nucleoside_deoxyribTrfase"/>
</dbReference>
<feature type="binding site" description="in other chain" evidence="6">
    <location>
        <position position="21"/>
    </location>
    <ligand>
        <name>substrate</name>
        <note>ligand shared between homodimeric partners</note>
    </ligand>
</feature>
<comment type="subunit">
    <text evidence="1 6">Monomer and homodimer.</text>
</comment>
<feature type="binding site" evidence="6">
    <location>
        <begin position="132"/>
        <end position="134"/>
    </location>
    <ligand>
        <name>substrate</name>
        <note>ligand shared between homodimeric partners</note>
    </ligand>
</feature>
<evidence type="ECO:0000256" key="3">
    <source>
        <dbReference type="ARBA" id="ARBA00023080"/>
    </source>
</evidence>
<evidence type="ECO:0000256" key="6">
    <source>
        <dbReference type="HAMAP-Rule" id="MF_03036"/>
    </source>
</evidence>
<dbReference type="PANTHER" id="PTHR15364">
    <property type="entry name" value="2'-DEOXYNUCLEOSIDE 5'-PHOSPHATE N-HYDROLASE 1"/>
    <property type="match status" value="1"/>
</dbReference>
<dbReference type="PANTHER" id="PTHR15364:SF0">
    <property type="entry name" value="2'-DEOXYNUCLEOSIDE 5'-PHOSPHATE N-HYDROLASE 1"/>
    <property type="match status" value="1"/>
</dbReference>
<evidence type="ECO:0000256" key="2">
    <source>
        <dbReference type="ARBA" id="ARBA00022801"/>
    </source>
</evidence>
<dbReference type="GO" id="GO:0070694">
    <property type="term" value="F:5-hydroxymethyl-dUMP N-hydrolase activity"/>
    <property type="evidence" value="ECO:0007669"/>
    <property type="project" value="InterPro"/>
</dbReference>
<comment type="similarity">
    <text evidence="6">Belongs to the 2'-deoxynucleoside 5'-phosphate N-hydrolase 1 family.</text>
</comment>
<keyword evidence="4 6" id="KW-0326">Glycosidase</keyword>
<keyword evidence="3 6" id="KW-0546">Nucleotide metabolism</keyword>
<comment type="function">
    <text evidence="6">Catalyzes the cleavage of the N-glycosidic bond of deoxyribonucleoside 5'-monophosphates to yield deoxyribose 5-phosphate and a purine or pyrimidine base.</text>
</comment>
<dbReference type="EC" id="3.2.2.-" evidence="6"/>
<dbReference type="HAMAP" id="MF_03036">
    <property type="entry name" value="Nuc_phosphate_hydrolase"/>
    <property type="match status" value="1"/>
</dbReference>
<dbReference type="AlphaFoldDB" id="A0AAD9KDE2"/>
<evidence type="ECO:0000313" key="8">
    <source>
        <dbReference type="Proteomes" id="UP001208570"/>
    </source>
</evidence>
<comment type="subcellular location">
    <subcellularLocation>
        <location evidence="6">Cytoplasm</location>
    </subcellularLocation>
    <subcellularLocation>
        <location evidence="6">Nucleus</location>
    </subcellularLocation>
</comment>
<feature type="binding site" description="in other chain" evidence="6">
    <location>
        <position position="108"/>
    </location>
    <ligand>
        <name>substrate</name>
        <note>ligand shared between homodimeric partners</note>
    </ligand>
</feature>
<comment type="catalytic activity">
    <reaction evidence="5">
        <text>5-hydroxymethyl-dUMP + H2O = 5-hydroxymethyluracil + 2-deoxy-D-ribose 5-phosphate</text>
        <dbReference type="Rhea" id="RHEA:77099"/>
        <dbReference type="ChEBI" id="CHEBI:15377"/>
        <dbReference type="ChEBI" id="CHEBI:16964"/>
        <dbReference type="ChEBI" id="CHEBI:62877"/>
        <dbReference type="ChEBI" id="CHEBI:90409"/>
    </reaction>
    <physiologicalReaction direction="left-to-right" evidence="5">
        <dbReference type="Rhea" id="RHEA:77100"/>
    </physiologicalReaction>
</comment>
<comment type="catalytic activity">
    <reaction evidence="6">
        <text>a pyrimidine 2'-deoxyribonucleoside 5'-phosphate + H2O = a pyrimidine nucleobase + 2-deoxy-D-ribose 5-phosphate</text>
        <dbReference type="Rhea" id="RHEA:57852"/>
        <dbReference type="ChEBI" id="CHEBI:15377"/>
        <dbReference type="ChEBI" id="CHEBI:26432"/>
        <dbReference type="ChEBI" id="CHEBI:62877"/>
        <dbReference type="ChEBI" id="CHEBI:142209"/>
    </reaction>
</comment>
<dbReference type="GO" id="GO:0009117">
    <property type="term" value="P:nucleotide metabolic process"/>
    <property type="evidence" value="ECO:0007669"/>
    <property type="project" value="UniProtKB-KW"/>
</dbReference>
<feature type="binding site" description="in other chain" evidence="6">
    <location>
        <begin position="6"/>
        <end position="12"/>
    </location>
    <ligand>
        <name>substrate</name>
        <note>ligand shared between homodimeric partners</note>
    </ligand>
</feature>
<organism evidence="7 8">
    <name type="scientific">Paralvinella palmiformis</name>
    <dbReference type="NCBI Taxonomy" id="53620"/>
    <lineage>
        <taxon>Eukaryota</taxon>
        <taxon>Metazoa</taxon>
        <taxon>Spiralia</taxon>
        <taxon>Lophotrochozoa</taxon>
        <taxon>Annelida</taxon>
        <taxon>Polychaeta</taxon>
        <taxon>Sedentaria</taxon>
        <taxon>Canalipalpata</taxon>
        <taxon>Terebellida</taxon>
        <taxon>Terebelliformia</taxon>
        <taxon>Alvinellidae</taxon>
        <taxon>Paralvinella</taxon>
    </lineage>
</organism>